<name>A0AA36GG17_9BILA</name>
<gene>
    <name evidence="2" type="ORF">MSPICULIGERA_LOCUS24875</name>
</gene>
<dbReference type="InterPro" id="IPR001087">
    <property type="entry name" value="GDSL"/>
</dbReference>
<sequence>MRALSLVLLVVHGALADVKTLGAPAYSCDANVMAPSATVPTNVNQVRFADIKVIAAMGDSLTAANGAGAIPGDPVQVILQYRGLCFHGGGQTNLSDQITIPNILRKFNPNLQGYAVGTGSENVWEKAKLNTGIPGAQSGGLLTQAETLINKMKAHSEINFKNDWKLVNLFIGGNDLCAYCDDVYHNASSPHSAEDFRDNIKAAVKMLKDNMPRTIVSVTGMFNMGMLRVVDNNQFFCDALHVFECPCEKDKGFTNEDMDAVCQLYMKREQELQDTGIFEADDFTLVIQPFFEDVHQPPMKDGKVDLSFFAPDCFHFSKFGHAVVAKNLWNTILQPVGKKARNANLSDVTPTLSCPTASCPFFPTVKNSQNCAKLWTPSILDV</sequence>
<dbReference type="InterPro" id="IPR035547">
    <property type="entry name" value="Phospholipase_B"/>
</dbReference>
<feature type="chain" id="PRO_5041372872" description="Phospholipase B1, membrane-associated" evidence="1">
    <location>
        <begin position="17"/>
        <end position="382"/>
    </location>
</feature>
<dbReference type="FunFam" id="3.40.50.1110:FF:000017">
    <property type="entry name" value="Protein CBG05119"/>
    <property type="match status" value="1"/>
</dbReference>
<protein>
    <recommendedName>
        <fullName evidence="4">Phospholipase B1, membrane-associated</fullName>
    </recommendedName>
</protein>
<proteinExistence type="predicted"/>
<reference evidence="2" key="1">
    <citation type="submission" date="2023-06" db="EMBL/GenBank/DDBJ databases">
        <authorList>
            <person name="Delattre M."/>
        </authorList>
    </citation>
    <scope>NUCLEOTIDE SEQUENCE</scope>
    <source>
        <strain evidence="2">AF72</strain>
    </source>
</reference>
<dbReference type="InterPro" id="IPR038885">
    <property type="entry name" value="PLB1"/>
</dbReference>
<feature type="signal peptide" evidence="1">
    <location>
        <begin position="1"/>
        <end position="16"/>
    </location>
</feature>
<dbReference type="Proteomes" id="UP001177023">
    <property type="component" value="Unassembled WGS sequence"/>
</dbReference>
<accession>A0AA36GG17</accession>
<dbReference type="EMBL" id="CATQJA010002709">
    <property type="protein sequence ID" value="CAJ0586893.1"/>
    <property type="molecule type" value="Genomic_DNA"/>
</dbReference>
<keyword evidence="3" id="KW-1185">Reference proteome</keyword>
<evidence type="ECO:0008006" key="4">
    <source>
        <dbReference type="Google" id="ProtNLM"/>
    </source>
</evidence>
<dbReference type="InterPro" id="IPR036514">
    <property type="entry name" value="SGNH_hydro_sf"/>
</dbReference>
<organism evidence="2 3">
    <name type="scientific">Mesorhabditis spiculigera</name>
    <dbReference type="NCBI Taxonomy" id="96644"/>
    <lineage>
        <taxon>Eukaryota</taxon>
        <taxon>Metazoa</taxon>
        <taxon>Ecdysozoa</taxon>
        <taxon>Nematoda</taxon>
        <taxon>Chromadorea</taxon>
        <taxon>Rhabditida</taxon>
        <taxon>Rhabditina</taxon>
        <taxon>Rhabditomorpha</taxon>
        <taxon>Rhabditoidea</taxon>
        <taxon>Rhabditidae</taxon>
        <taxon>Mesorhabditinae</taxon>
        <taxon>Mesorhabditis</taxon>
    </lineage>
</organism>
<dbReference type="CDD" id="cd01824">
    <property type="entry name" value="Phospholipase_B_like"/>
    <property type="match status" value="1"/>
</dbReference>
<feature type="non-terminal residue" evidence="2">
    <location>
        <position position="1"/>
    </location>
</feature>
<dbReference type="GO" id="GO:0004620">
    <property type="term" value="F:phospholipase activity"/>
    <property type="evidence" value="ECO:0007669"/>
    <property type="project" value="InterPro"/>
</dbReference>
<dbReference type="PANTHER" id="PTHR21325:SF31">
    <property type="entry name" value="GH22081P-RELATED"/>
    <property type="match status" value="1"/>
</dbReference>
<dbReference type="GO" id="GO:0006644">
    <property type="term" value="P:phospholipid metabolic process"/>
    <property type="evidence" value="ECO:0007669"/>
    <property type="project" value="TreeGrafter"/>
</dbReference>
<evidence type="ECO:0000313" key="2">
    <source>
        <dbReference type="EMBL" id="CAJ0586893.1"/>
    </source>
</evidence>
<dbReference type="AlphaFoldDB" id="A0AA36GG17"/>
<comment type="caution">
    <text evidence="2">The sequence shown here is derived from an EMBL/GenBank/DDBJ whole genome shotgun (WGS) entry which is preliminary data.</text>
</comment>
<evidence type="ECO:0000256" key="1">
    <source>
        <dbReference type="SAM" id="SignalP"/>
    </source>
</evidence>
<dbReference type="Gene3D" id="3.40.50.1110">
    <property type="entry name" value="SGNH hydrolase"/>
    <property type="match status" value="1"/>
</dbReference>
<keyword evidence="1" id="KW-0732">Signal</keyword>
<dbReference type="PANTHER" id="PTHR21325">
    <property type="entry name" value="PHOSPHOLIPASE B, PLB1"/>
    <property type="match status" value="1"/>
</dbReference>
<dbReference type="Pfam" id="PF00657">
    <property type="entry name" value="Lipase_GDSL"/>
    <property type="match status" value="1"/>
</dbReference>
<dbReference type="SUPFAM" id="SSF52266">
    <property type="entry name" value="SGNH hydrolase"/>
    <property type="match status" value="1"/>
</dbReference>
<evidence type="ECO:0000313" key="3">
    <source>
        <dbReference type="Proteomes" id="UP001177023"/>
    </source>
</evidence>